<keyword evidence="1" id="KW-0472">Membrane</keyword>
<sequence length="156" mass="17347">MQKNEGWTVRTDKNYNNRNMKKVWVMMLATLMVSSTMMAGNVKKSTTLPIGGEIVKASHPMIQYVGRVSFAKNPDVASFNYPGTTIEASFQGSSLKMLCRPKTGYFMAQIDGCEPFKVGFNAERDSVVTLAAALPKGVHHAKVMYVIEGLFRKPEF</sequence>
<dbReference type="EMBL" id="AJWZ01005734">
    <property type="protein sequence ID" value="EKC61771.1"/>
    <property type="molecule type" value="Genomic_DNA"/>
</dbReference>
<gene>
    <name evidence="3" type="ORF">OBE_08312</name>
</gene>
<dbReference type="InterPro" id="IPR040794">
    <property type="entry name" value="CE2_N"/>
</dbReference>
<dbReference type="AlphaFoldDB" id="K1TQY4"/>
<feature type="transmembrane region" description="Helical" evidence="1">
    <location>
        <begin position="23"/>
        <end position="40"/>
    </location>
</feature>
<keyword evidence="1" id="KW-1133">Transmembrane helix</keyword>
<protein>
    <submittedName>
        <fullName evidence="3">Endoglucanase E</fullName>
    </submittedName>
</protein>
<evidence type="ECO:0000256" key="1">
    <source>
        <dbReference type="SAM" id="Phobius"/>
    </source>
</evidence>
<reference evidence="3" key="1">
    <citation type="journal article" date="2013" name="Environ. Microbiol.">
        <title>Microbiota from the distal guts of lean and obese adolescents exhibit partial functional redundancy besides clear differences in community structure.</title>
        <authorList>
            <person name="Ferrer M."/>
            <person name="Ruiz A."/>
            <person name="Lanza F."/>
            <person name="Haange S.B."/>
            <person name="Oberbach A."/>
            <person name="Till H."/>
            <person name="Bargiela R."/>
            <person name="Campoy C."/>
            <person name="Segura M.T."/>
            <person name="Richter M."/>
            <person name="von Bergen M."/>
            <person name="Seifert J."/>
            <person name="Suarez A."/>
        </authorList>
    </citation>
    <scope>NUCLEOTIDE SEQUENCE</scope>
</reference>
<feature type="domain" description="Carbohydrate esterase 2 N-terminal" evidence="2">
    <location>
        <begin position="64"/>
        <end position="154"/>
    </location>
</feature>
<keyword evidence="1" id="KW-0812">Transmembrane</keyword>
<feature type="non-terminal residue" evidence="3">
    <location>
        <position position="156"/>
    </location>
</feature>
<name>K1TQY4_9ZZZZ</name>
<proteinExistence type="predicted"/>
<evidence type="ECO:0000313" key="3">
    <source>
        <dbReference type="EMBL" id="EKC61771.1"/>
    </source>
</evidence>
<comment type="caution">
    <text evidence="3">The sequence shown here is derived from an EMBL/GenBank/DDBJ whole genome shotgun (WGS) entry which is preliminary data.</text>
</comment>
<organism evidence="3">
    <name type="scientific">human gut metagenome</name>
    <dbReference type="NCBI Taxonomy" id="408170"/>
    <lineage>
        <taxon>unclassified sequences</taxon>
        <taxon>metagenomes</taxon>
        <taxon>organismal metagenomes</taxon>
    </lineage>
</organism>
<evidence type="ECO:0000259" key="2">
    <source>
        <dbReference type="Pfam" id="PF17996"/>
    </source>
</evidence>
<dbReference type="Gene3D" id="2.60.120.260">
    <property type="entry name" value="Galactose-binding domain-like"/>
    <property type="match status" value="1"/>
</dbReference>
<accession>K1TQY4</accession>
<dbReference type="Pfam" id="PF17996">
    <property type="entry name" value="CE2_N"/>
    <property type="match status" value="1"/>
</dbReference>